<reference evidence="1" key="1">
    <citation type="journal article" date="2021" name="Proc. Natl. Acad. Sci. U.S.A.">
        <title>A Catalog of Tens of Thousands of Viruses from Human Metagenomes Reveals Hidden Associations with Chronic Diseases.</title>
        <authorList>
            <person name="Tisza M.J."/>
            <person name="Buck C.B."/>
        </authorList>
    </citation>
    <scope>NUCLEOTIDE SEQUENCE</scope>
    <source>
        <strain evidence="1">Ctu2j3</strain>
    </source>
</reference>
<protein>
    <submittedName>
        <fullName evidence="1">Terminase</fullName>
    </submittedName>
</protein>
<dbReference type="EMBL" id="BK016090">
    <property type="protein sequence ID" value="DAF93973.1"/>
    <property type="molecule type" value="Genomic_DNA"/>
</dbReference>
<organism evidence="1">
    <name type="scientific">Myoviridae sp. ctu2j3</name>
    <dbReference type="NCBI Taxonomy" id="2825197"/>
    <lineage>
        <taxon>Viruses</taxon>
        <taxon>Duplodnaviria</taxon>
        <taxon>Heunggongvirae</taxon>
        <taxon>Uroviricota</taxon>
        <taxon>Caudoviricetes</taxon>
    </lineage>
</organism>
<evidence type="ECO:0000313" key="1">
    <source>
        <dbReference type="EMBL" id="DAF93984.1"/>
    </source>
</evidence>
<name>A0A8S5UHM6_9CAUD</name>
<dbReference type="EMBL" id="BK016090">
    <property type="protein sequence ID" value="DAF93984.1"/>
    <property type="molecule type" value="Genomic_DNA"/>
</dbReference>
<proteinExistence type="predicted"/>
<accession>A0A8S5UHM6</accession>
<sequence length="760" mass="85597">MTRYEPNMSAVDARPEPKTRTLTMKKIDYSKVNSVTDHLEALAESGDYNLFPGLLSESEMEEIQNRRVKAKPKGKVATVREDEYIIRGGGTDENGMAVDDFDIARYMQEAEDQNTGTLHDLKVDTRDMRQAKNFYDYAFNMQNPKANPPWSRQLWVGTMLFGEACPVCSNKAWLDVHNVPVDYKAKEMPEHIQFLEYGKCPKCKRGKWELIQNHGLRNYLQYVGVIGQRGSKSSLTALLSSYALHRYVKFPNYASLSKSMQASTELTGTFVSLTFAKAVAVLWTPFRKIIEESDWWKGLFEILKHHGDAMGTELYKLSSLYFTLGYKNIRFYPSGPKSSTLRGDTRILAALDELGLFPLPTGDSEEDETSERANSDEAHKSLYNSLGTVSVAYENLLKEGIHSAPPPLLFNVSSPYSQRDKMMRLLRESRTPDGEKTMLGVNLATWEMNPFYTRQSQIIATAYAANPEKAARDWGANPPAVHSRFIHPDTIAQGTFVNGPNAHNFIYQFDKPGEVYGRIETVRRFKWPSIIAIDAGSSNNSFCIASVHYDFDTGKTVVGTALECIPLDGRKVNFNLIYLNVILKLARDTNAVGMVADQWQSIDLLQRIREDMGLNPLGKPRCLPRQYSPRRKEFDACHAMIASKNLIFPTVTEAEGTRIMAGGIEDYRTEFMNRPVPHIMHQMITVRDVGPEKTPEKGEGYTDDMFRAIVLGSTIVHHPRVMERLSEARAFNYGGGSSMPMPGFAGRSGGNSAVRQVIQR</sequence>